<evidence type="ECO:0000313" key="1">
    <source>
        <dbReference type="EMBL" id="GLQ17990.1"/>
    </source>
</evidence>
<dbReference type="RefSeq" id="WP_284364541.1">
    <property type="nucleotide sequence ID" value="NZ_BSNI01000002.1"/>
</dbReference>
<evidence type="ECO:0008006" key="3">
    <source>
        <dbReference type="Google" id="ProtNLM"/>
    </source>
</evidence>
<organism evidence="1 2">
    <name type="scientific">Maritalea porphyrae</name>
    <dbReference type="NCBI Taxonomy" id="880732"/>
    <lineage>
        <taxon>Bacteria</taxon>
        <taxon>Pseudomonadati</taxon>
        <taxon>Pseudomonadota</taxon>
        <taxon>Alphaproteobacteria</taxon>
        <taxon>Hyphomicrobiales</taxon>
        <taxon>Devosiaceae</taxon>
        <taxon>Maritalea</taxon>
    </lineage>
</organism>
<dbReference type="EMBL" id="BSNI01000002">
    <property type="protein sequence ID" value="GLQ17990.1"/>
    <property type="molecule type" value="Genomic_DNA"/>
</dbReference>
<comment type="caution">
    <text evidence="1">The sequence shown here is derived from an EMBL/GenBank/DDBJ whole genome shotgun (WGS) entry which is preliminary data.</text>
</comment>
<dbReference type="Gene3D" id="3.40.50.1240">
    <property type="entry name" value="Phosphoglycerate mutase-like"/>
    <property type="match status" value="1"/>
</dbReference>
<dbReference type="SUPFAM" id="SSF53254">
    <property type="entry name" value="Phosphoglycerate mutase-like"/>
    <property type="match status" value="1"/>
</dbReference>
<dbReference type="Pfam" id="PF00300">
    <property type="entry name" value="His_Phos_1"/>
    <property type="match status" value="1"/>
</dbReference>
<dbReference type="InterPro" id="IPR029033">
    <property type="entry name" value="His_PPase_superfam"/>
</dbReference>
<reference evidence="1" key="2">
    <citation type="submission" date="2023-01" db="EMBL/GenBank/DDBJ databases">
        <title>Draft genome sequence of Maritalea porphyrae strain NBRC 107169.</title>
        <authorList>
            <person name="Sun Q."/>
            <person name="Mori K."/>
        </authorList>
    </citation>
    <scope>NUCLEOTIDE SEQUENCE</scope>
    <source>
        <strain evidence="1">NBRC 107169</strain>
    </source>
</reference>
<dbReference type="InterPro" id="IPR013078">
    <property type="entry name" value="His_Pase_superF_clade-1"/>
</dbReference>
<protein>
    <recommendedName>
        <fullName evidence="3">Histidine phosphatase family protein</fullName>
    </recommendedName>
</protein>
<name>A0ABQ5UUG2_9HYPH</name>
<reference evidence="1" key="1">
    <citation type="journal article" date="2014" name="Int. J. Syst. Evol. Microbiol.">
        <title>Complete genome of a new Firmicutes species belonging to the dominant human colonic microbiota ('Ruminococcus bicirculans') reveals two chromosomes and a selective capacity to utilize plant glucans.</title>
        <authorList>
            <consortium name="NISC Comparative Sequencing Program"/>
            <person name="Wegmann U."/>
            <person name="Louis P."/>
            <person name="Goesmann A."/>
            <person name="Henrissat B."/>
            <person name="Duncan S.H."/>
            <person name="Flint H.J."/>
        </authorList>
    </citation>
    <scope>NUCLEOTIDE SEQUENCE</scope>
    <source>
        <strain evidence="1">NBRC 107169</strain>
    </source>
</reference>
<gene>
    <name evidence="1" type="ORF">GCM10007879_22390</name>
</gene>
<keyword evidence="2" id="KW-1185">Reference proteome</keyword>
<proteinExistence type="predicted"/>
<accession>A0ABQ5UUG2</accession>
<sequence>MALLVFELMKIILVRHGRPEIDLTALNKDWVTANEFGQVVSAYQQSDLADDEQPPADVVQVAATCQVFVSSTLRRAVSSCEALGVSKVSHADPVFDEASMPFANWKFVRLPIGVWSVLFRIGWMMGFHQNAERVRDIGNRAHKAAQSLVDQAQQHGDVMLIGHGIINRMIANHLANNHWRMMSSNGDDYWSFTVYEDHLSTQDEAPLRL</sequence>
<dbReference type="Proteomes" id="UP001161405">
    <property type="component" value="Unassembled WGS sequence"/>
</dbReference>
<evidence type="ECO:0000313" key="2">
    <source>
        <dbReference type="Proteomes" id="UP001161405"/>
    </source>
</evidence>